<name>A0A1B9E7S2_9FLAO</name>
<dbReference type="AlphaFoldDB" id="A0A1B9E7S2"/>
<sequence length="69" mass="8069">MKKIIYLLISLIFFSCSNDDCQDKVNEINKYYDGQVQYAKDSPGVDGIDYRQIDLLEKERKKRVSEACN</sequence>
<dbReference type="PROSITE" id="PS51257">
    <property type="entry name" value="PROKAR_LIPOPROTEIN"/>
    <property type="match status" value="1"/>
</dbReference>
<organism evidence="1 2">
    <name type="scientific">Flavobacterium crassostreae</name>
    <dbReference type="NCBI Taxonomy" id="1763534"/>
    <lineage>
        <taxon>Bacteria</taxon>
        <taxon>Pseudomonadati</taxon>
        <taxon>Bacteroidota</taxon>
        <taxon>Flavobacteriia</taxon>
        <taxon>Flavobacteriales</taxon>
        <taxon>Flavobacteriaceae</taxon>
        <taxon>Flavobacterium</taxon>
    </lineage>
</organism>
<evidence type="ECO:0000313" key="2">
    <source>
        <dbReference type="Proteomes" id="UP000093510"/>
    </source>
</evidence>
<keyword evidence="2" id="KW-1185">Reference proteome</keyword>
<evidence type="ECO:0008006" key="3">
    <source>
        <dbReference type="Google" id="ProtNLM"/>
    </source>
</evidence>
<reference evidence="1 2" key="1">
    <citation type="submission" date="2016-03" db="EMBL/GenBank/DDBJ databases">
        <authorList>
            <person name="Ploux O."/>
        </authorList>
    </citation>
    <scope>NUCLEOTIDE SEQUENCE [LARGE SCALE GENOMIC DNA]</scope>
    <source>
        <strain evidence="1 2">LPB0076</strain>
    </source>
</reference>
<proteinExistence type="predicted"/>
<accession>A0A1B9E7S2</accession>
<comment type="caution">
    <text evidence="1">The sequence shown here is derived from an EMBL/GenBank/DDBJ whole genome shotgun (WGS) entry which is preliminary data.</text>
</comment>
<evidence type="ECO:0000313" key="1">
    <source>
        <dbReference type="EMBL" id="OCB78007.1"/>
    </source>
</evidence>
<dbReference type="EMBL" id="LVEP01000013">
    <property type="protein sequence ID" value="OCB78007.1"/>
    <property type="molecule type" value="Genomic_DNA"/>
</dbReference>
<protein>
    <recommendedName>
        <fullName evidence="3">Lipoprotein</fullName>
    </recommendedName>
</protein>
<gene>
    <name evidence="1" type="ORF">LPBF_03395</name>
</gene>
<dbReference type="Proteomes" id="UP000093510">
    <property type="component" value="Unassembled WGS sequence"/>
</dbReference>
<dbReference type="STRING" id="1763534.GCA_001831475_02707"/>
<dbReference type="RefSeq" id="WP_066332472.1">
    <property type="nucleotide sequence ID" value="NZ_CP017688.1"/>
</dbReference>